<reference evidence="2" key="1">
    <citation type="submission" date="2021-04" db="EMBL/GenBank/DDBJ databases">
        <title>Genome based classification of Actinospica acidithermotolerans sp. nov., an actinobacterium isolated from an Indonesian hot spring.</title>
        <authorList>
            <person name="Kusuma A.B."/>
            <person name="Putra K.E."/>
            <person name="Nafisah S."/>
            <person name="Loh J."/>
            <person name="Nouioui I."/>
            <person name="Goodfellow M."/>
        </authorList>
    </citation>
    <scope>NUCLEOTIDE SEQUENCE</scope>
    <source>
        <strain evidence="2">MGRD01-02</strain>
    </source>
</reference>
<keyword evidence="3" id="KW-1185">Reference proteome</keyword>
<dbReference type="AlphaFoldDB" id="A0A941EFG9"/>
<dbReference type="Proteomes" id="UP000676325">
    <property type="component" value="Unassembled WGS sequence"/>
</dbReference>
<dbReference type="RefSeq" id="WP_212521573.1">
    <property type="nucleotide sequence ID" value="NZ_JAGSOH010000133.1"/>
</dbReference>
<dbReference type="EMBL" id="JAGSOH010000133">
    <property type="protein sequence ID" value="MBR7830447.1"/>
    <property type="molecule type" value="Genomic_DNA"/>
</dbReference>
<gene>
    <name evidence="2" type="ORF">KDK95_29370</name>
</gene>
<organism evidence="2 3">
    <name type="scientific">Actinospica acidithermotolerans</name>
    <dbReference type="NCBI Taxonomy" id="2828514"/>
    <lineage>
        <taxon>Bacteria</taxon>
        <taxon>Bacillati</taxon>
        <taxon>Actinomycetota</taxon>
        <taxon>Actinomycetes</taxon>
        <taxon>Catenulisporales</taxon>
        <taxon>Actinospicaceae</taxon>
        <taxon>Actinospica</taxon>
    </lineage>
</organism>
<name>A0A941EFG9_9ACTN</name>
<comment type="caution">
    <text evidence="2">The sequence shown here is derived from an EMBL/GenBank/DDBJ whole genome shotgun (WGS) entry which is preliminary data.</text>
</comment>
<evidence type="ECO:0000313" key="3">
    <source>
        <dbReference type="Proteomes" id="UP000676325"/>
    </source>
</evidence>
<evidence type="ECO:0000256" key="1">
    <source>
        <dbReference type="SAM" id="MobiDB-lite"/>
    </source>
</evidence>
<protein>
    <submittedName>
        <fullName evidence="2">Uncharacterized protein</fullName>
    </submittedName>
</protein>
<feature type="region of interest" description="Disordered" evidence="1">
    <location>
        <begin position="179"/>
        <end position="199"/>
    </location>
</feature>
<proteinExistence type="predicted"/>
<accession>A0A941EFG9</accession>
<evidence type="ECO:0000313" key="2">
    <source>
        <dbReference type="EMBL" id="MBR7830447.1"/>
    </source>
</evidence>
<sequence length="199" mass="21139">MSDHTTEHPYRPLPAGECWTLYCALEAARCADHELAIDFVRDVLENADLDDGVALGPFHRDFLNRLITHRYEGPVDADRLIAALACLAAVNGAVAATRIRAMQVPDSPGSASEMTLSAACPWCGGPREHGRESATWDKAPVPILYCFACGRADALRTVRVEAGHLPWDGEAYAAARARTGTGNGPASSTLGGWPAGGRG</sequence>